<protein>
    <recommendedName>
        <fullName evidence="13">FAD-binding FR-type domain-containing protein</fullName>
    </recommendedName>
</protein>
<dbReference type="Pfam" id="PF00175">
    <property type="entry name" value="NAD_binding_1"/>
    <property type="match status" value="1"/>
</dbReference>
<dbReference type="Gene3D" id="2.40.30.10">
    <property type="entry name" value="Translation factors"/>
    <property type="match status" value="1"/>
</dbReference>
<feature type="domain" description="Oxidoreductase-like" evidence="10">
    <location>
        <begin position="48"/>
        <end position="87"/>
    </location>
</feature>
<dbReference type="EMBL" id="JANBOH010000122">
    <property type="protein sequence ID" value="KAJ1645150.1"/>
    <property type="molecule type" value="Genomic_DNA"/>
</dbReference>
<evidence type="ECO:0000256" key="7">
    <source>
        <dbReference type="SAM" id="Coils"/>
    </source>
</evidence>
<evidence type="ECO:0000259" key="8">
    <source>
        <dbReference type="Pfam" id="PF00175"/>
    </source>
</evidence>
<sequence>MVNPAVQTLLEEIARAKKRAQEKKAQQGDSQQAQYGIIRIDNQLHLRLPPPPPKPSPDDCCKTGCTPCILITYAEQHQAYEENIQMLKRQFERAQQGEPGAELVHMPTKLPGGLLDPLRFCSIGVRRTRDFGNRSRLLVLDATPRDFVLSLGEHIHVRMDHVSANGRGKITKPFTPVMIADSDGIVRPHIFVRIYPDNAMSQYLLDLHPGSMLTIRGPVRTIENMTLALACPGPTVLVAGGSGIAPLFQILQFAQINIAYCKKHIVVVHCVSDKNGLWLNEEIERMQEKMPGLRYHKVVSQNSGDDDGGRRRLNRIEMEGILEEYQIEEDSGLSLAQAQAVVCGPGSFNDDVGSWLAHMGVPGIQKL</sequence>
<dbReference type="Gene3D" id="3.40.50.80">
    <property type="entry name" value="Nucleotide-binding domain of ferredoxin-NADP reductase (FNR) module"/>
    <property type="match status" value="1"/>
</dbReference>
<dbReference type="InterPro" id="IPR019180">
    <property type="entry name" value="Oxidoreductase-like_N"/>
</dbReference>
<dbReference type="InterPro" id="IPR001433">
    <property type="entry name" value="OxRdtase_FAD/NAD-bd"/>
</dbReference>
<evidence type="ECO:0000256" key="5">
    <source>
        <dbReference type="ARBA" id="ARBA00023002"/>
    </source>
</evidence>
<evidence type="ECO:0000256" key="6">
    <source>
        <dbReference type="PIRSR" id="PIRSR601834-1"/>
    </source>
</evidence>
<evidence type="ECO:0000313" key="11">
    <source>
        <dbReference type="EMBL" id="KAJ1645150.1"/>
    </source>
</evidence>
<dbReference type="PANTHER" id="PTHR19370">
    <property type="entry name" value="NADH-CYTOCHROME B5 REDUCTASE"/>
    <property type="match status" value="1"/>
</dbReference>
<reference evidence="11" key="1">
    <citation type="submission" date="2022-07" db="EMBL/GenBank/DDBJ databases">
        <title>Phylogenomic reconstructions and comparative analyses of Kickxellomycotina fungi.</title>
        <authorList>
            <person name="Reynolds N.K."/>
            <person name="Stajich J.E."/>
            <person name="Barry K."/>
            <person name="Grigoriev I.V."/>
            <person name="Crous P."/>
            <person name="Smith M.E."/>
        </authorList>
    </citation>
    <scope>NUCLEOTIDE SEQUENCE</scope>
    <source>
        <strain evidence="11">NBRC 105413</strain>
    </source>
</reference>
<keyword evidence="4 6" id="KW-0274">FAD</keyword>
<dbReference type="PRINTS" id="PR00406">
    <property type="entry name" value="CYTB5RDTASE"/>
</dbReference>
<dbReference type="InterPro" id="IPR039261">
    <property type="entry name" value="FNR_nucleotide-bd"/>
</dbReference>
<feature type="coiled-coil region" evidence="7">
    <location>
        <begin position="70"/>
        <end position="97"/>
    </location>
</feature>
<feature type="binding site" evidence="6">
    <location>
        <position position="201"/>
    </location>
    <ligand>
        <name>FAD</name>
        <dbReference type="ChEBI" id="CHEBI:57692"/>
    </ligand>
</feature>
<evidence type="ECO:0000313" key="12">
    <source>
        <dbReference type="Proteomes" id="UP001145021"/>
    </source>
</evidence>
<gene>
    <name evidence="11" type="ORF">LPJ64_003257</name>
</gene>
<feature type="binding site" evidence="6">
    <location>
        <position position="173"/>
    </location>
    <ligand>
        <name>FAD</name>
        <dbReference type="ChEBI" id="CHEBI:57692"/>
    </ligand>
</feature>
<proteinExistence type="inferred from homology"/>
<organism evidence="11 12">
    <name type="scientific">Coemansia asiatica</name>
    <dbReference type="NCBI Taxonomy" id="1052880"/>
    <lineage>
        <taxon>Eukaryota</taxon>
        <taxon>Fungi</taxon>
        <taxon>Fungi incertae sedis</taxon>
        <taxon>Zoopagomycota</taxon>
        <taxon>Kickxellomycotina</taxon>
        <taxon>Kickxellomycetes</taxon>
        <taxon>Kickxellales</taxon>
        <taxon>Kickxellaceae</taxon>
        <taxon>Coemansia</taxon>
    </lineage>
</organism>
<evidence type="ECO:0000259" key="10">
    <source>
        <dbReference type="Pfam" id="PF09791"/>
    </source>
</evidence>
<evidence type="ECO:0000256" key="2">
    <source>
        <dbReference type="ARBA" id="ARBA00006105"/>
    </source>
</evidence>
<keyword evidence="3 6" id="KW-0285">Flavoprotein</keyword>
<dbReference type="AlphaFoldDB" id="A0A9W7XKM6"/>
<keyword evidence="7" id="KW-0175">Coiled coil</keyword>
<evidence type="ECO:0000256" key="4">
    <source>
        <dbReference type="ARBA" id="ARBA00022827"/>
    </source>
</evidence>
<name>A0A9W7XKM6_9FUNG</name>
<dbReference type="GO" id="GO:0016491">
    <property type="term" value="F:oxidoreductase activity"/>
    <property type="evidence" value="ECO:0007669"/>
    <property type="project" value="UniProtKB-KW"/>
</dbReference>
<dbReference type="Pfam" id="PF09791">
    <property type="entry name" value="Oxidored-like"/>
    <property type="match status" value="1"/>
</dbReference>
<dbReference type="InterPro" id="IPR017938">
    <property type="entry name" value="Riboflavin_synthase-like_b-brl"/>
</dbReference>
<evidence type="ECO:0000256" key="1">
    <source>
        <dbReference type="ARBA" id="ARBA00001974"/>
    </source>
</evidence>
<dbReference type="InterPro" id="IPR001834">
    <property type="entry name" value="CBR-like"/>
</dbReference>
<keyword evidence="12" id="KW-1185">Reference proteome</keyword>
<comment type="cofactor">
    <cofactor evidence="1 6">
        <name>FAD</name>
        <dbReference type="ChEBI" id="CHEBI:57692"/>
    </cofactor>
</comment>
<dbReference type="Proteomes" id="UP001145021">
    <property type="component" value="Unassembled WGS sequence"/>
</dbReference>
<evidence type="ECO:0000259" key="9">
    <source>
        <dbReference type="Pfam" id="PF00970"/>
    </source>
</evidence>
<evidence type="ECO:0000256" key="3">
    <source>
        <dbReference type="ARBA" id="ARBA00022630"/>
    </source>
</evidence>
<accession>A0A9W7XKM6</accession>
<evidence type="ECO:0008006" key="13">
    <source>
        <dbReference type="Google" id="ProtNLM"/>
    </source>
</evidence>
<dbReference type="CDD" id="cd00322">
    <property type="entry name" value="FNR_like"/>
    <property type="match status" value="1"/>
</dbReference>
<feature type="domain" description="Oxidoreductase FAD/NAD(P)-binding" evidence="8">
    <location>
        <begin position="237"/>
        <end position="351"/>
    </location>
</feature>
<dbReference type="SUPFAM" id="SSF63380">
    <property type="entry name" value="Riboflavin synthase domain-like"/>
    <property type="match status" value="1"/>
</dbReference>
<keyword evidence="5" id="KW-0560">Oxidoreductase</keyword>
<feature type="binding site" evidence="6">
    <location>
        <position position="200"/>
    </location>
    <ligand>
        <name>FAD</name>
        <dbReference type="ChEBI" id="CHEBI:57692"/>
    </ligand>
</feature>
<dbReference type="Pfam" id="PF00970">
    <property type="entry name" value="FAD_binding_6"/>
    <property type="match status" value="1"/>
</dbReference>
<comment type="similarity">
    <text evidence="2">Belongs to the flavoprotein pyridine nucleotide cytochrome reductase family.</text>
</comment>
<comment type="caution">
    <text evidence="11">The sequence shown here is derived from an EMBL/GenBank/DDBJ whole genome shotgun (WGS) entry which is preliminary data.</text>
</comment>
<dbReference type="InterPro" id="IPR008333">
    <property type="entry name" value="Cbr1-like_FAD-bd_dom"/>
</dbReference>
<dbReference type="PANTHER" id="PTHR19370:SF184">
    <property type="entry name" value="NADH-CYTOCHROME B5 REDUCTASE-LIKE"/>
    <property type="match status" value="1"/>
</dbReference>
<dbReference type="SUPFAM" id="SSF52343">
    <property type="entry name" value="Ferredoxin reductase-like, C-terminal NADP-linked domain"/>
    <property type="match status" value="1"/>
</dbReference>
<feature type="domain" description="Flavoprotein pyridine nucleotide cytochrome reductase-like FAD-binding" evidence="9">
    <location>
        <begin position="143"/>
        <end position="222"/>
    </location>
</feature>